<feature type="domain" description="Membrane transport protein MMPL" evidence="9">
    <location>
        <begin position="72"/>
        <end position="346"/>
    </location>
</feature>
<feature type="region of interest" description="Disordered" evidence="7">
    <location>
        <begin position="455"/>
        <end position="500"/>
    </location>
</feature>
<reference evidence="11" key="1">
    <citation type="journal article" date="2019" name="Int. J. Syst. Evol. Microbiol.">
        <title>The Global Catalogue of Microorganisms (GCM) 10K type strain sequencing project: providing services to taxonomists for standard genome sequencing and annotation.</title>
        <authorList>
            <consortium name="The Broad Institute Genomics Platform"/>
            <consortium name="The Broad Institute Genome Sequencing Center for Infectious Disease"/>
            <person name="Wu L."/>
            <person name="Ma J."/>
        </authorList>
    </citation>
    <scope>NUCLEOTIDE SEQUENCE [LARGE SCALE GENOMIC DNA]</scope>
    <source>
        <strain evidence="11">NBRC 108894</strain>
    </source>
</reference>
<evidence type="ECO:0000256" key="4">
    <source>
        <dbReference type="ARBA" id="ARBA00022692"/>
    </source>
</evidence>
<evidence type="ECO:0000256" key="6">
    <source>
        <dbReference type="ARBA" id="ARBA00023136"/>
    </source>
</evidence>
<dbReference type="EMBL" id="BSVB01000001">
    <property type="protein sequence ID" value="GMA95837.1"/>
    <property type="molecule type" value="Genomic_DNA"/>
</dbReference>
<gene>
    <name evidence="10" type="ORF">GCM10025881_26610</name>
</gene>
<dbReference type="InterPro" id="IPR004869">
    <property type="entry name" value="MMPL_dom"/>
</dbReference>
<dbReference type="RefSeq" id="WP_284254534.1">
    <property type="nucleotide sequence ID" value="NZ_BSVB01000001.1"/>
</dbReference>
<sequence length="500" mass="52474">MQGEAQQGQDLLSSGSGTTGFTLLVHGVDPHSTRLAELAADLGDRLGPLPHVAYTDPLAIPALPDGSRAPQLAPLFSKDGRGVLLTASISEHPSTAAKLRVRHVLEQARDRIRDAFPHSTVEVGGGSLLTDSLQGTSENDLRRGETVALPVALLVMLFVFGGFLAAGLPLVGAGASILGALGALLGFTYVMDVANTVINVVTAVGLGLSIDYGLLMVSRFRELYRTSARGRGARIDAIALTTDRAGRTVAFSGTTFAIASLGLLVFEPDMIKAIGVAAMAVTVIAIASALTLMPALLSLSGERLIRPGALARVPGVRALVARFGDIAPDDGFFSRLTRRVQRHPALVTLACVVVLVAVGSPLFTLHLANTSVDAIPRVSTQYAFQTTLDDRFPDAALVRVELVTSTRADAETWSRSVESLDHVHSVAAPVRSGDGWGARVRVDGRDGIAVVQEIRADPPPSGTGCRASTRRRPTCRPPFCAERRGPPSSSRSAPSHCCSS</sequence>
<evidence type="ECO:0000259" key="9">
    <source>
        <dbReference type="Pfam" id="PF03176"/>
    </source>
</evidence>
<dbReference type="Pfam" id="PF03176">
    <property type="entry name" value="MMPL"/>
    <property type="match status" value="1"/>
</dbReference>
<dbReference type="PANTHER" id="PTHR33406">
    <property type="entry name" value="MEMBRANE PROTEIN MJ1562-RELATED"/>
    <property type="match status" value="1"/>
</dbReference>
<feature type="transmembrane region" description="Helical" evidence="8">
    <location>
        <begin position="147"/>
        <end position="166"/>
    </location>
</feature>
<protein>
    <recommendedName>
        <fullName evidence="9">Membrane transport protein MMPL domain-containing protein</fullName>
    </recommendedName>
</protein>
<feature type="compositionally biased region" description="Low complexity" evidence="7">
    <location>
        <begin position="486"/>
        <end position="500"/>
    </location>
</feature>
<evidence type="ECO:0000256" key="8">
    <source>
        <dbReference type="SAM" id="Phobius"/>
    </source>
</evidence>
<comment type="caution">
    <text evidence="10">The sequence shown here is derived from an EMBL/GenBank/DDBJ whole genome shotgun (WGS) entry which is preliminary data.</text>
</comment>
<keyword evidence="5 8" id="KW-1133">Transmembrane helix</keyword>
<name>A0ABQ6KAQ2_9MICO</name>
<feature type="transmembrane region" description="Helical" evidence="8">
    <location>
        <begin position="272"/>
        <end position="297"/>
    </location>
</feature>
<evidence type="ECO:0000256" key="2">
    <source>
        <dbReference type="ARBA" id="ARBA00010157"/>
    </source>
</evidence>
<dbReference type="InterPro" id="IPR050545">
    <property type="entry name" value="Mycobact_MmpL"/>
</dbReference>
<comment type="similarity">
    <text evidence="2">Belongs to the resistance-nodulation-cell division (RND) (TC 2.A.6) family. MmpL subfamily.</text>
</comment>
<feature type="transmembrane region" description="Helical" evidence="8">
    <location>
        <begin position="345"/>
        <end position="368"/>
    </location>
</feature>
<dbReference type="PANTHER" id="PTHR33406:SF11">
    <property type="entry name" value="MEMBRANE PROTEIN SCO6666-RELATED"/>
    <property type="match status" value="1"/>
</dbReference>
<keyword evidence="11" id="KW-1185">Reference proteome</keyword>
<evidence type="ECO:0000256" key="1">
    <source>
        <dbReference type="ARBA" id="ARBA00004651"/>
    </source>
</evidence>
<dbReference type="SUPFAM" id="SSF82866">
    <property type="entry name" value="Multidrug efflux transporter AcrB transmembrane domain"/>
    <property type="match status" value="1"/>
</dbReference>
<feature type="transmembrane region" description="Helical" evidence="8">
    <location>
        <begin position="248"/>
        <end position="266"/>
    </location>
</feature>
<keyword evidence="3" id="KW-1003">Cell membrane</keyword>
<evidence type="ECO:0000313" key="11">
    <source>
        <dbReference type="Proteomes" id="UP001157034"/>
    </source>
</evidence>
<organism evidence="10 11">
    <name type="scientific">Pseudolysinimonas kribbensis</name>
    <dbReference type="NCBI Taxonomy" id="433641"/>
    <lineage>
        <taxon>Bacteria</taxon>
        <taxon>Bacillati</taxon>
        <taxon>Actinomycetota</taxon>
        <taxon>Actinomycetes</taxon>
        <taxon>Micrococcales</taxon>
        <taxon>Microbacteriaceae</taxon>
        <taxon>Pseudolysinimonas</taxon>
    </lineage>
</organism>
<keyword evidence="4 8" id="KW-0812">Transmembrane</keyword>
<keyword evidence="6 8" id="KW-0472">Membrane</keyword>
<comment type="subcellular location">
    <subcellularLocation>
        <location evidence="1">Cell membrane</location>
        <topology evidence="1">Multi-pass membrane protein</topology>
    </subcellularLocation>
</comment>
<dbReference type="Proteomes" id="UP001157034">
    <property type="component" value="Unassembled WGS sequence"/>
</dbReference>
<evidence type="ECO:0000256" key="3">
    <source>
        <dbReference type="ARBA" id="ARBA00022475"/>
    </source>
</evidence>
<proteinExistence type="inferred from homology"/>
<evidence type="ECO:0000256" key="5">
    <source>
        <dbReference type="ARBA" id="ARBA00022989"/>
    </source>
</evidence>
<dbReference type="Gene3D" id="1.20.1640.10">
    <property type="entry name" value="Multidrug efflux transporter AcrB transmembrane domain"/>
    <property type="match status" value="1"/>
</dbReference>
<accession>A0ABQ6KAQ2</accession>
<evidence type="ECO:0000256" key="7">
    <source>
        <dbReference type="SAM" id="MobiDB-lite"/>
    </source>
</evidence>
<evidence type="ECO:0000313" key="10">
    <source>
        <dbReference type="EMBL" id="GMA95837.1"/>
    </source>
</evidence>
<feature type="transmembrane region" description="Helical" evidence="8">
    <location>
        <begin position="197"/>
        <end position="217"/>
    </location>
</feature>